<evidence type="ECO:0000313" key="4">
    <source>
        <dbReference type="Proteomes" id="UP001501787"/>
    </source>
</evidence>
<evidence type="ECO:0000256" key="2">
    <source>
        <dbReference type="ARBA" id="ARBA00022679"/>
    </source>
</evidence>
<dbReference type="PROSITE" id="PS01273">
    <property type="entry name" value="COA_TRANSF_1"/>
    <property type="match status" value="1"/>
</dbReference>
<dbReference type="InterPro" id="IPR037171">
    <property type="entry name" value="NagB/RpiA_transferase-like"/>
</dbReference>
<proteinExistence type="inferred from homology"/>
<comment type="similarity">
    <text evidence="1">Belongs to the 3-oxoacid CoA-transferase subunit A family.</text>
</comment>
<dbReference type="InterPro" id="IPR004163">
    <property type="entry name" value="CoA_transf_BS"/>
</dbReference>
<reference evidence="4" key="1">
    <citation type="journal article" date="2019" name="Int. J. Syst. Evol. Microbiol.">
        <title>The Global Catalogue of Microorganisms (GCM) 10K type strain sequencing project: providing services to taxonomists for standard genome sequencing and annotation.</title>
        <authorList>
            <consortium name="The Broad Institute Genomics Platform"/>
            <consortium name="The Broad Institute Genome Sequencing Center for Infectious Disease"/>
            <person name="Wu L."/>
            <person name="Ma J."/>
        </authorList>
    </citation>
    <scope>NUCLEOTIDE SEQUENCE [LARGE SCALE GENOMIC DNA]</scope>
    <source>
        <strain evidence="4">JCM 16343</strain>
    </source>
</reference>
<comment type="caution">
    <text evidence="3">The sequence shown here is derived from an EMBL/GenBank/DDBJ whole genome shotgun (WGS) entry which is preliminary data.</text>
</comment>
<dbReference type="SMART" id="SM00882">
    <property type="entry name" value="CoA_trans"/>
    <property type="match status" value="1"/>
</dbReference>
<sequence length="224" mass="23839">MLNKVTATALEAMRHVKDGDTVLIGGFGLAGQPAELIDALIERNAKELTIVSNNAGNGETGLALLLKSGCVRKIICSFPRQHDSYIFDALYRAGEIELEVVPQGTLAARIQAGGSGLGAVYTPTGYGTLLTEGKETRTIDGVDYVLEYPIKADVALIKAYKGDRWGNLTYRKAARNFGPIMAAASKHTIAQVSEVVSLGEIDPEHVVTPGIFVHEVVCIEGEAA</sequence>
<keyword evidence="2" id="KW-0808">Transferase</keyword>
<accession>A0ABP3FDG5</accession>
<dbReference type="Proteomes" id="UP001501787">
    <property type="component" value="Unassembled WGS sequence"/>
</dbReference>
<dbReference type="RefSeq" id="WP_201503458.1">
    <property type="nucleotide sequence ID" value="NZ_BAAAFR010000001.1"/>
</dbReference>
<dbReference type="InterPro" id="IPR004165">
    <property type="entry name" value="CoA_trans_fam_I"/>
</dbReference>
<dbReference type="SUPFAM" id="SSF100950">
    <property type="entry name" value="NagB/RpiA/CoA transferase-like"/>
    <property type="match status" value="1"/>
</dbReference>
<evidence type="ECO:0000313" key="3">
    <source>
        <dbReference type="EMBL" id="GAA0315416.1"/>
    </source>
</evidence>
<dbReference type="PANTHER" id="PTHR13707:SF60">
    <property type="entry name" value="ACETATE COA-TRANSFERASE SUBUNIT ALPHA"/>
    <property type="match status" value="1"/>
</dbReference>
<name>A0ABP3FDG5_9GAMM</name>
<gene>
    <name evidence="3" type="ORF">GCM10009129_10840</name>
</gene>
<protein>
    <submittedName>
        <fullName evidence="3">3-oxoacid CoA-transferase subunit A</fullName>
    </submittedName>
</protein>
<dbReference type="EMBL" id="BAAAFR010000001">
    <property type="protein sequence ID" value="GAA0315416.1"/>
    <property type="molecule type" value="Genomic_DNA"/>
</dbReference>
<dbReference type="NCBIfam" id="TIGR02429">
    <property type="entry name" value="pcaI_scoA_fam"/>
    <property type="match status" value="1"/>
</dbReference>
<organism evidence="3 4">
    <name type="scientific">Psychrobacter aestuarii</name>
    <dbReference type="NCBI Taxonomy" id="556327"/>
    <lineage>
        <taxon>Bacteria</taxon>
        <taxon>Pseudomonadati</taxon>
        <taxon>Pseudomonadota</taxon>
        <taxon>Gammaproteobacteria</taxon>
        <taxon>Moraxellales</taxon>
        <taxon>Moraxellaceae</taxon>
        <taxon>Psychrobacter</taxon>
    </lineage>
</organism>
<evidence type="ECO:0000256" key="1">
    <source>
        <dbReference type="ARBA" id="ARBA00005612"/>
    </source>
</evidence>
<keyword evidence="4" id="KW-1185">Reference proteome</keyword>
<dbReference type="Pfam" id="PF01144">
    <property type="entry name" value="CoA_trans"/>
    <property type="match status" value="1"/>
</dbReference>
<dbReference type="Gene3D" id="3.40.1080.10">
    <property type="entry name" value="Glutaconate Coenzyme A-transferase"/>
    <property type="match status" value="1"/>
</dbReference>
<dbReference type="PANTHER" id="PTHR13707">
    <property type="entry name" value="KETOACID-COENZYME A TRANSFERASE"/>
    <property type="match status" value="1"/>
</dbReference>
<dbReference type="InterPro" id="IPR012792">
    <property type="entry name" value="3-oxoacid_CoA-transf_A"/>
</dbReference>